<evidence type="ECO:0000256" key="3">
    <source>
        <dbReference type="ARBA" id="ARBA00022630"/>
    </source>
</evidence>
<dbReference type="GO" id="GO:0016491">
    <property type="term" value="F:oxidoreductase activity"/>
    <property type="evidence" value="ECO:0007669"/>
    <property type="project" value="UniProtKB-KW"/>
</dbReference>
<dbReference type="PANTHER" id="PTHR42973:SF39">
    <property type="entry name" value="FAD-BINDING PCMH-TYPE DOMAIN-CONTAINING PROTEIN"/>
    <property type="match status" value="1"/>
</dbReference>
<reference evidence="8" key="2">
    <citation type="submission" date="2018-03" db="EMBL/GenBank/DDBJ databases">
        <authorList>
            <person name="Derbyshire K."/>
            <person name="Gray T.A."/>
            <person name="Champion M."/>
        </authorList>
    </citation>
    <scope>NUCLEOTIDE SEQUENCE [LARGE SCALE GENOMIC DNA]</scope>
    <source>
        <strain evidence="8">MKD8</strain>
    </source>
</reference>
<dbReference type="GO" id="GO:0071949">
    <property type="term" value="F:FAD binding"/>
    <property type="evidence" value="ECO:0007669"/>
    <property type="project" value="InterPro"/>
</dbReference>
<protein>
    <submittedName>
        <fullName evidence="7">6-hydroxy-D-nicotine oxidase</fullName>
    </submittedName>
</protein>
<evidence type="ECO:0000256" key="4">
    <source>
        <dbReference type="ARBA" id="ARBA00022827"/>
    </source>
</evidence>
<dbReference type="Gene3D" id="3.30.43.10">
    <property type="entry name" value="Uridine Diphospho-n-acetylenolpyruvylglucosamine Reductase, domain 2"/>
    <property type="match status" value="1"/>
</dbReference>
<dbReference type="PANTHER" id="PTHR42973">
    <property type="entry name" value="BINDING OXIDOREDUCTASE, PUTATIVE (AFU_ORTHOLOGUE AFUA_1G17690)-RELATED"/>
    <property type="match status" value="1"/>
</dbReference>
<dbReference type="InterPro" id="IPR016166">
    <property type="entry name" value="FAD-bd_PCMH"/>
</dbReference>
<dbReference type="InterPro" id="IPR016167">
    <property type="entry name" value="FAD-bd_PCMH_sub1"/>
</dbReference>
<dbReference type="PROSITE" id="PS51387">
    <property type="entry name" value="FAD_PCMH"/>
    <property type="match status" value="1"/>
</dbReference>
<dbReference type="PROSITE" id="PS00862">
    <property type="entry name" value="OX2_COVAL_FAD"/>
    <property type="match status" value="1"/>
</dbReference>
<dbReference type="RefSeq" id="WP_003893131.1">
    <property type="nucleotide sequence ID" value="NZ_CP027541.1"/>
</dbReference>
<reference evidence="7 8" key="1">
    <citation type="journal article" date="2013" name="Genome Announc.">
        <title>Draft genome sequence of MKD8, a conjugal recipient Mycobacterium smegmatis strain.</title>
        <authorList>
            <person name="Gray T.A."/>
            <person name="Palumbo M.J."/>
            <person name="Derbyshire K.M."/>
        </authorList>
    </citation>
    <scope>NUCLEOTIDE SEQUENCE [LARGE SCALE GENOMIC DNA]</scope>
    <source>
        <strain evidence="7 8">MKD8</strain>
    </source>
</reference>
<keyword evidence="4" id="KW-0274">FAD</keyword>
<dbReference type="Pfam" id="PF01565">
    <property type="entry name" value="FAD_binding_4"/>
    <property type="match status" value="1"/>
</dbReference>
<dbReference type="EMBL" id="CP027541">
    <property type="protein sequence ID" value="AWT52728.1"/>
    <property type="molecule type" value="Genomic_DNA"/>
</dbReference>
<dbReference type="InterPro" id="IPR016169">
    <property type="entry name" value="FAD-bd_PCMH_sub2"/>
</dbReference>
<dbReference type="InterPro" id="IPR050416">
    <property type="entry name" value="FAD-linked_Oxidoreductase"/>
</dbReference>
<sequence>MLQVHPTMVDELAMSMPERVHLPGSPEYGDAVAIWNGAVTERPAAVVRPTSSGDVQNVVRFAHEQRIPVTVRAGGHDWGGRALNEGGLVIDLSSMRKVYVDPAAREALVEGGATAEDVVQAAERHGLTAAAPNLADVGFTGFTLGGGYGPLNGIAGLGVDNLLEAHVVLADGRSVTANAGDEADLLWALRGGGANFGVVTHLRVRLHPVPHLATGVLMFPWEQAADVMRRYDALAPSLPDGLTAQIGVIPAPDGGPVVFVAPYWVGDPDEGDRWVGELRRLGTPVVDQVAPMSPSAQLRLLDPLVPRGRHYEMRTVNVETLSSGVIDALVAAGASRTSPASVLALHHFHGASTRIGVTDTAFGLRTPHFLVEIVAAWDADSSDDGERHRHWAQSTFDALGAHALPGGYPNLIGPDQRNQADAAYGPNAERLLAVKDRWDAGNVFTAIPLPSRSVTS</sequence>
<dbReference type="InterPro" id="IPR006094">
    <property type="entry name" value="Oxid_FAD_bind_N"/>
</dbReference>
<dbReference type="SUPFAM" id="SSF56176">
    <property type="entry name" value="FAD-binding/transporter-associated domain-like"/>
    <property type="match status" value="1"/>
</dbReference>
<comment type="cofactor">
    <cofactor evidence="1">
        <name>FAD</name>
        <dbReference type="ChEBI" id="CHEBI:57692"/>
    </cofactor>
</comment>
<dbReference type="Pfam" id="PF08031">
    <property type="entry name" value="BBE"/>
    <property type="match status" value="1"/>
</dbReference>
<name>A0A2U9PM08_MYCSE</name>
<dbReference type="Gene3D" id="3.30.465.10">
    <property type="match status" value="1"/>
</dbReference>
<organism evidence="7 8">
    <name type="scientific">Mycolicibacterium smegmatis (strain MKD8)</name>
    <name type="common">Mycobacterium smegmatis</name>
    <dbReference type="NCBI Taxonomy" id="1214915"/>
    <lineage>
        <taxon>Bacteria</taxon>
        <taxon>Bacillati</taxon>
        <taxon>Actinomycetota</taxon>
        <taxon>Actinomycetes</taxon>
        <taxon>Mycobacteriales</taxon>
        <taxon>Mycobacteriaceae</taxon>
        <taxon>Mycolicibacterium</taxon>
    </lineage>
</organism>
<proteinExistence type="inferred from homology"/>
<evidence type="ECO:0000256" key="2">
    <source>
        <dbReference type="ARBA" id="ARBA00005466"/>
    </source>
</evidence>
<dbReference type="InterPro" id="IPR036318">
    <property type="entry name" value="FAD-bd_PCMH-like_sf"/>
</dbReference>
<evidence type="ECO:0000313" key="7">
    <source>
        <dbReference type="EMBL" id="AWT52728.1"/>
    </source>
</evidence>
<dbReference type="Proteomes" id="UP000011200">
    <property type="component" value="Chromosome"/>
</dbReference>
<keyword evidence="5" id="KW-0560">Oxidoreductase</keyword>
<evidence type="ECO:0000313" key="8">
    <source>
        <dbReference type="Proteomes" id="UP000011200"/>
    </source>
</evidence>
<evidence type="ECO:0000259" key="6">
    <source>
        <dbReference type="PROSITE" id="PS51387"/>
    </source>
</evidence>
<dbReference type="InterPro" id="IPR006093">
    <property type="entry name" value="Oxy_OxRdtase_FAD_BS"/>
</dbReference>
<dbReference type="AlphaFoldDB" id="A0A2U9PM08"/>
<comment type="similarity">
    <text evidence="2">Belongs to the oxygen-dependent FAD-linked oxidoreductase family.</text>
</comment>
<dbReference type="Gene3D" id="3.40.462.20">
    <property type="match status" value="1"/>
</dbReference>
<keyword evidence="3" id="KW-0285">Flavoprotein</keyword>
<evidence type="ECO:0000256" key="1">
    <source>
        <dbReference type="ARBA" id="ARBA00001974"/>
    </source>
</evidence>
<gene>
    <name evidence="7" type="ORF">D806_017440</name>
</gene>
<evidence type="ECO:0000256" key="5">
    <source>
        <dbReference type="ARBA" id="ARBA00023002"/>
    </source>
</evidence>
<feature type="domain" description="FAD-binding PCMH-type" evidence="6">
    <location>
        <begin position="39"/>
        <end position="209"/>
    </location>
</feature>
<dbReference type="InterPro" id="IPR012951">
    <property type="entry name" value="BBE"/>
</dbReference>
<accession>A0A2U9PM08</accession>